<dbReference type="GO" id="GO:0016491">
    <property type="term" value="F:oxidoreductase activity"/>
    <property type="evidence" value="ECO:0007669"/>
    <property type="project" value="UniProtKB-KW"/>
</dbReference>
<dbReference type="Pfam" id="PF00248">
    <property type="entry name" value="Aldo_ket_red"/>
    <property type="match status" value="1"/>
</dbReference>
<accession>A0A0K1PHD6</accession>
<reference evidence="3 4" key="1">
    <citation type="submission" date="2015-08" db="EMBL/GenBank/DDBJ databases">
        <authorList>
            <person name="Babu N.S."/>
            <person name="Beckwith C.J."/>
            <person name="Beseler K.G."/>
            <person name="Brison A."/>
            <person name="Carone J.V."/>
            <person name="Caskin T.P."/>
            <person name="Diamond M."/>
            <person name="Durham M.E."/>
            <person name="Foxe J.M."/>
            <person name="Go M."/>
            <person name="Henderson B.A."/>
            <person name="Jones I.B."/>
            <person name="McGettigan J.A."/>
            <person name="Micheletti S.J."/>
            <person name="Nasrallah M.E."/>
            <person name="Ortiz D."/>
            <person name="Piller C.R."/>
            <person name="Privatt S.R."/>
            <person name="Schneider S.L."/>
            <person name="Sharp S."/>
            <person name="Smith T.C."/>
            <person name="Stanton J.D."/>
            <person name="Ullery H.E."/>
            <person name="Wilson R.J."/>
            <person name="Serrano M.G."/>
            <person name="Buck G."/>
            <person name="Lee V."/>
            <person name="Wang Y."/>
            <person name="Carvalho R."/>
            <person name="Voegtly L."/>
            <person name="Shi R."/>
            <person name="Duckworth R."/>
            <person name="Johnson A."/>
            <person name="Loviza R."/>
            <person name="Walstead R."/>
            <person name="Shah Z."/>
            <person name="Kiflezghi M."/>
            <person name="Wade K."/>
            <person name="Ball S.L."/>
            <person name="Bradley K.W."/>
            <person name="Asai D.J."/>
            <person name="Bowman C.A."/>
            <person name="Russell D.A."/>
            <person name="Pope W.H."/>
            <person name="Jacobs-Sera D."/>
            <person name="Hendrix R.W."/>
            <person name="Hatfull G.F."/>
        </authorList>
    </citation>
    <scope>NUCLEOTIDE SEQUENCE [LARGE SCALE GENOMIC DNA]</scope>
    <source>
        <strain evidence="3 4">DSM 27710</strain>
    </source>
</reference>
<dbReference type="InterPro" id="IPR036812">
    <property type="entry name" value="NAD(P)_OxRdtase_dom_sf"/>
</dbReference>
<dbReference type="EMBL" id="CP012332">
    <property type="protein sequence ID" value="AKU92534.1"/>
    <property type="molecule type" value="Genomic_DNA"/>
</dbReference>
<dbReference type="AlphaFoldDB" id="A0A0K1PHD6"/>
<dbReference type="InterPro" id="IPR020471">
    <property type="entry name" value="AKR"/>
</dbReference>
<dbReference type="Gene3D" id="3.20.20.100">
    <property type="entry name" value="NADP-dependent oxidoreductase domain"/>
    <property type="match status" value="1"/>
</dbReference>
<name>A0A0K1PHD6_9BACT</name>
<dbReference type="SUPFAM" id="SSF51430">
    <property type="entry name" value="NAD(P)-linked oxidoreductase"/>
    <property type="match status" value="1"/>
</dbReference>
<gene>
    <name evidence="3" type="ORF">AKJ08_2921</name>
</gene>
<evidence type="ECO:0000256" key="1">
    <source>
        <dbReference type="ARBA" id="ARBA00023002"/>
    </source>
</evidence>
<dbReference type="STRING" id="1391653.AKJ08_2921"/>
<evidence type="ECO:0000259" key="2">
    <source>
        <dbReference type="Pfam" id="PF00248"/>
    </source>
</evidence>
<evidence type="ECO:0000313" key="3">
    <source>
        <dbReference type="EMBL" id="AKU92534.1"/>
    </source>
</evidence>
<organism evidence="3 4">
    <name type="scientific">Vulgatibacter incomptus</name>
    <dbReference type="NCBI Taxonomy" id="1391653"/>
    <lineage>
        <taxon>Bacteria</taxon>
        <taxon>Pseudomonadati</taxon>
        <taxon>Myxococcota</taxon>
        <taxon>Myxococcia</taxon>
        <taxon>Myxococcales</taxon>
        <taxon>Cystobacterineae</taxon>
        <taxon>Vulgatibacteraceae</taxon>
        <taxon>Vulgatibacter</taxon>
    </lineage>
</organism>
<dbReference type="PATRIC" id="fig|1391653.3.peg.3046"/>
<dbReference type="CDD" id="cd19088">
    <property type="entry name" value="AKR_AKR13B1"/>
    <property type="match status" value="1"/>
</dbReference>
<dbReference type="InterPro" id="IPR050791">
    <property type="entry name" value="Aldo-Keto_reductase"/>
</dbReference>
<dbReference type="InterPro" id="IPR018170">
    <property type="entry name" value="Aldo/ket_reductase_CS"/>
</dbReference>
<dbReference type="OrthoDB" id="5523216at2"/>
<sequence length="284" mass="31057">MSVEQAGILRLGGEVPVHRLGFGAMRITGEGIWGEPPDLDEAKRVLRRVVELGIDLIDTADSYGPDVSERLIGETLAPYPSNLVVATKAGLTRPGPNTWVPNGDPAHIRRACEGSLRRLRLDRIELYQFHRPDPKVPLEDSMGELVRLQNEGKIRFIGVSNFDVEQLERASGIAKIISVQNRFNLVDRASQPVLEWCERRGIAFIPWRPLSTEGLEGGPIAAIAKRHNASLPQIALAWILVHSPVMLPIPGTGSVKHLEDNVGATRIQLEPAEVLALTAVGRGA</sequence>
<dbReference type="PANTHER" id="PTHR43625">
    <property type="entry name" value="AFLATOXIN B1 ALDEHYDE REDUCTASE"/>
    <property type="match status" value="1"/>
</dbReference>
<dbReference type="GO" id="GO:0005737">
    <property type="term" value="C:cytoplasm"/>
    <property type="evidence" value="ECO:0007669"/>
    <property type="project" value="TreeGrafter"/>
</dbReference>
<dbReference type="KEGG" id="vin:AKJ08_2921"/>
<evidence type="ECO:0000313" key="4">
    <source>
        <dbReference type="Proteomes" id="UP000055590"/>
    </source>
</evidence>
<keyword evidence="1" id="KW-0560">Oxidoreductase</keyword>
<dbReference type="PRINTS" id="PR00069">
    <property type="entry name" value="ALDKETRDTASE"/>
</dbReference>
<dbReference type="InterPro" id="IPR023210">
    <property type="entry name" value="NADP_OxRdtase_dom"/>
</dbReference>
<dbReference type="PROSITE" id="PS00062">
    <property type="entry name" value="ALDOKETO_REDUCTASE_2"/>
    <property type="match status" value="1"/>
</dbReference>
<dbReference type="PANTHER" id="PTHR43625:SF40">
    <property type="entry name" value="ALDO-KETO REDUCTASE YAKC [NADP(+)]"/>
    <property type="match status" value="1"/>
</dbReference>
<feature type="domain" description="NADP-dependent oxidoreductase" evidence="2">
    <location>
        <begin position="19"/>
        <end position="279"/>
    </location>
</feature>
<dbReference type="RefSeq" id="WP_050726689.1">
    <property type="nucleotide sequence ID" value="NZ_CP012332.1"/>
</dbReference>
<proteinExistence type="predicted"/>
<dbReference type="Proteomes" id="UP000055590">
    <property type="component" value="Chromosome"/>
</dbReference>
<protein>
    <submittedName>
        <fullName evidence="3">Aldo-keto reductase</fullName>
    </submittedName>
</protein>
<keyword evidence="4" id="KW-1185">Reference proteome</keyword>